<dbReference type="EMBL" id="LRBV02000007">
    <property type="status" value="NOT_ANNOTATED_CDS"/>
    <property type="molecule type" value="Genomic_DNA"/>
</dbReference>
<dbReference type="Gramene" id="QL07p038410:mrna">
    <property type="protein sequence ID" value="QL07p038410:mrna"/>
    <property type="gene ID" value="QL07p038410"/>
</dbReference>
<dbReference type="AlphaFoldDB" id="A0A7N2R816"/>
<name>A0A7N2R816_QUELO</name>
<accession>A0A7N2R816</accession>
<dbReference type="InParanoid" id="A0A7N2R816"/>
<dbReference type="EnsemblPlants" id="QL07p038410:mrna">
    <property type="protein sequence ID" value="QL07p038410:mrna"/>
    <property type="gene ID" value="QL07p038410"/>
</dbReference>
<reference evidence="1" key="2">
    <citation type="submission" date="2021-01" db="UniProtKB">
        <authorList>
            <consortium name="EnsemblPlants"/>
        </authorList>
    </citation>
    <scope>IDENTIFICATION</scope>
</reference>
<evidence type="ECO:0000313" key="2">
    <source>
        <dbReference type="Proteomes" id="UP000594261"/>
    </source>
</evidence>
<organism evidence="1 2">
    <name type="scientific">Quercus lobata</name>
    <name type="common">Valley oak</name>
    <dbReference type="NCBI Taxonomy" id="97700"/>
    <lineage>
        <taxon>Eukaryota</taxon>
        <taxon>Viridiplantae</taxon>
        <taxon>Streptophyta</taxon>
        <taxon>Embryophyta</taxon>
        <taxon>Tracheophyta</taxon>
        <taxon>Spermatophyta</taxon>
        <taxon>Magnoliopsida</taxon>
        <taxon>eudicotyledons</taxon>
        <taxon>Gunneridae</taxon>
        <taxon>Pentapetalae</taxon>
        <taxon>rosids</taxon>
        <taxon>fabids</taxon>
        <taxon>Fagales</taxon>
        <taxon>Fagaceae</taxon>
        <taxon>Quercus</taxon>
    </lineage>
</organism>
<evidence type="ECO:0000313" key="1">
    <source>
        <dbReference type="EnsemblPlants" id="QL07p038410:mrna"/>
    </source>
</evidence>
<dbReference type="Proteomes" id="UP000594261">
    <property type="component" value="Chromosome 7"/>
</dbReference>
<reference evidence="1 2" key="1">
    <citation type="journal article" date="2016" name="G3 (Bethesda)">
        <title>First Draft Assembly and Annotation of the Genome of a California Endemic Oak Quercus lobata Nee (Fagaceae).</title>
        <authorList>
            <person name="Sork V.L."/>
            <person name="Fitz-Gibbon S.T."/>
            <person name="Puiu D."/>
            <person name="Crepeau M."/>
            <person name="Gugger P.F."/>
            <person name="Sherman R."/>
            <person name="Stevens K."/>
            <person name="Langley C.H."/>
            <person name="Pellegrini M."/>
            <person name="Salzberg S.L."/>
        </authorList>
    </citation>
    <scope>NUCLEOTIDE SEQUENCE [LARGE SCALE GENOMIC DNA]</scope>
    <source>
        <strain evidence="1 2">cv. SW786</strain>
    </source>
</reference>
<protein>
    <recommendedName>
        <fullName evidence="3">RNase H type-1 domain-containing protein</fullName>
    </recommendedName>
</protein>
<evidence type="ECO:0008006" key="3">
    <source>
        <dbReference type="Google" id="ProtNLM"/>
    </source>
</evidence>
<proteinExistence type="predicted"/>
<keyword evidence="2" id="KW-1185">Reference proteome</keyword>
<sequence>MSAASVDNISWCSSPNGEFDLKEAYNLACAVQDAHFAYIKVFPLEKFFGARGLAVPISCPLCNVDVESIILILRDCPLAKEFWDSFPIPIQTSTFYGSGGPLGNDVIIADCIEGLQKIPRTRIQHCYREANKCADALARRGALLPQDLVIFHSPLVDVALLINLDATGIVYERRRFFIVFFYSCDELTICDLDND</sequence>